<sequence>MGRAAPTSSVRRSRCGRRRSPATACVWPPDLRLAEVARISNEDRLGRGQILKHDKSAAGIWWQLKNIHGTQAPILALSKDVIGIVATLGKVDDENLSRLLSEYLGAENMLAIVCQTRQGLKALETYDRAGSIDESAGLHGLGSSIGRTLNGRFLFICLEDLRPYIGDFVADDSQRRLDLFKPRLPSGECPRGFLDFAVNMVNIETTHLVCSTPSGHGLRETLFYHLFSRTQVYSTRVDMLRARPLITDGAISLDGGIIRAPGMYSLGRREDVDVRFPVPSGASSRPTNYREIENRMKDLKWKREKLLEDLRQERQMLDHAKLDFERKKQEFFMFLGQSSSYATWLDVIYIFWERFSAG</sequence>
<dbReference type="EMBL" id="KK198760">
    <property type="protein sequence ID" value="KCW60052.1"/>
    <property type="molecule type" value="Genomic_DNA"/>
</dbReference>
<dbReference type="AlphaFoldDB" id="A0A059B1D9"/>
<dbReference type="STRING" id="71139.A0A059B1D9"/>
<dbReference type="PANTHER" id="PTHR33566:SF6">
    <property type="entry name" value="PROTEIN DEFECTIVE IN MERISTEM SILENCING 3"/>
    <property type="match status" value="1"/>
</dbReference>
<dbReference type="InParanoid" id="A0A059B1D9"/>
<feature type="coiled-coil region" evidence="1">
    <location>
        <begin position="289"/>
        <end position="330"/>
    </location>
</feature>
<dbReference type="OMA" id="TPRSENC"/>
<keyword evidence="1" id="KW-0175">Coiled coil</keyword>
<dbReference type="Gramene" id="KCW60052">
    <property type="protein sequence ID" value="KCW60052"/>
    <property type="gene ID" value="EUGRSUZ_H02781"/>
</dbReference>
<organism evidence="2">
    <name type="scientific">Eucalyptus grandis</name>
    <name type="common">Flooded gum</name>
    <dbReference type="NCBI Taxonomy" id="71139"/>
    <lineage>
        <taxon>Eukaryota</taxon>
        <taxon>Viridiplantae</taxon>
        <taxon>Streptophyta</taxon>
        <taxon>Embryophyta</taxon>
        <taxon>Tracheophyta</taxon>
        <taxon>Spermatophyta</taxon>
        <taxon>Magnoliopsida</taxon>
        <taxon>eudicotyledons</taxon>
        <taxon>Gunneridae</taxon>
        <taxon>Pentapetalae</taxon>
        <taxon>rosids</taxon>
        <taxon>malvids</taxon>
        <taxon>Myrtales</taxon>
        <taxon>Myrtaceae</taxon>
        <taxon>Myrtoideae</taxon>
        <taxon>Eucalypteae</taxon>
        <taxon>Eucalyptus</taxon>
    </lineage>
</organism>
<dbReference type="PANTHER" id="PTHR33566">
    <property type="entry name" value="EN/SPM-LIKE TRANSPOSON-RELATED"/>
    <property type="match status" value="1"/>
</dbReference>
<evidence type="ECO:0008006" key="3">
    <source>
        <dbReference type="Google" id="ProtNLM"/>
    </source>
</evidence>
<evidence type="ECO:0000313" key="2">
    <source>
        <dbReference type="EMBL" id="KCW60052.1"/>
    </source>
</evidence>
<gene>
    <name evidence="2" type="ORF">EUGRSUZ_H02781</name>
</gene>
<protein>
    <recommendedName>
        <fullName evidence="3">Protein DEFECTIVE IN MERISTEM SILENCING 3</fullName>
    </recommendedName>
</protein>
<proteinExistence type="predicted"/>
<evidence type="ECO:0000256" key="1">
    <source>
        <dbReference type="SAM" id="Coils"/>
    </source>
</evidence>
<accession>A0A059B1D9</accession>
<dbReference type="FunCoup" id="A0A059B1D9">
    <property type="interactions" value="1460"/>
</dbReference>
<name>A0A059B1D9_EUCGR</name>
<reference evidence="2" key="1">
    <citation type="submission" date="2013-07" db="EMBL/GenBank/DDBJ databases">
        <title>The genome of Eucalyptus grandis.</title>
        <authorList>
            <person name="Schmutz J."/>
            <person name="Hayes R."/>
            <person name="Myburg A."/>
            <person name="Tuskan G."/>
            <person name="Grattapaglia D."/>
            <person name="Rokhsar D.S."/>
        </authorList>
    </citation>
    <scope>NUCLEOTIDE SEQUENCE</scope>
    <source>
        <tissue evidence="2">Leaf extractions</tissue>
    </source>
</reference>